<comment type="similarity">
    <text evidence="1">Belongs to the PemK/MazF family.</text>
</comment>
<keyword evidence="1" id="KW-0378">Hydrolase</keyword>
<dbReference type="Pfam" id="PF02452">
    <property type="entry name" value="PemK_toxin"/>
    <property type="match status" value="1"/>
</dbReference>
<dbReference type="InterPro" id="IPR003477">
    <property type="entry name" value="PemK-like"/>
</dbReference>
<dbReference type="PANTHER" id="PTHR33988">
    <property type="entry name" value="ENDORIBONUCLEASE MAZF-RELATED"/>
    <property type="match status" value="1"/>
</dbReference>
<dbReference type="GO" id="GO:0004521">
    <property type="term" value="F:RNA endonuclease activity"/>
    <property type="evidence" value="ECO:0007669"/>
    <property type="project" value="TreeGrafter"/>
</dbReference>
<proteinExistence type="inferred from homology"/>
<dbReference type="PANTHER" id="PTHR33988:SF2">
    <property type="entry name" value="ENDORIBONUCLEASE MAZF"/>
    <property type="match status" value="1"/>
</dbReference>
<comment type="function">
    <text evidence="1">Toxic component of a type II toxin-antitoxin (TA) system.</text>
</comment>
<gene>
    <name evidence="2" type="ORF">CSB45_06225</name>
</gene>
<reference evidence="2 3" key="1">
    <citation type="submission" date="2017-10" db="EMBL/GenBank/DDBJ databases">
        <title>Novel microbial diversity and functional potential in the marine mammal oral microbiome.</title>
        <authorList>
            <person name="Dudek N.K."/>
            <person name="Sun C.L."/>
            <person name="Burstein D."/>
            <person name="Kantor R.S."/>
            <person name="Aliaga Goltsman D.S."/>
            <person name="Bik E.M."/>
            <person name="Thomas B.C."/>
            <person name="Banfield J.F."/>
            <person name="Relman D.A."/>
        </authorList>
    </citation>
    <scope>NUCLEOTIDE SEQUENCE [LARGE SCALE GENOMIC DNA]</scope>
    <source>
        <strain evidence="2">DOLZORAL124_49_17</strain>
    </source>
</reference>
<evidence type="ECO:0000313" key="2">
    <source>
        <dbReference type="EMBL" id="PID57815.1"/>
    </source>
</evidence>
<dbReference type="GO" id="GO:0003677">
    <property type="term" value="F:DNA binding"/>
    <property type="evidence" value="ECO:0007669"/>
    <property type="project" value="InterPro"/>
</dbReference>
<name>A0A2G6E6Y8_9BACT</name>
<dbReference type="InterPro" id="IPR011067">
    <property type="entry name" value="Plasmid_toxin/cell-grow_inhib"/>
</dbReference>
<dbReference type="AlphaFoldDB" id="A0A2G6E6Y8"/>
<accession>A0A2G6E6Y8</accession>
<protein>
    <recommendedName>
        <fullName evidence="1">mRNA interferase</fullName>
        <ecNumber evidence="1">3.1.-.-</ecNumber>
    </recommendedName>
</protein>
<dbReference type="EMBL" id="PDPS01000025">
    <property type="protein sequence ID" value="PID57815.1"/>
    <property type="molecule type" value="Genomic_DNA"/>
</dbReference>
<dbReference type="GO" id="GO:0016787">
    <property type="term" value="F:hydrolase activity"/>
    <property type="evidence" value="ECO:0007669"/>
    <property type="project" value="UniProtKB-KW"/>
</dbReference>
<dbReference type="PIRSF" id="PIRSF033490">
    <property type="entry name" value="MazF"/>
    <property type="match status" value="1"/>
</dbReference>
<dbReference type="EC" id="3.1.-.-" evidence="1"/>
<evidence type="ECO:0000256" key="1">
    <source>
        <dbReference type="PIRNR" id="PIRNR033490"/>
    </source>
</evidence>
<dbReference type="GO" id="GO:0016075">
    <property type="term" value="P:rRNA catabolic process"/>
    <property type="evidence" value="ECO:0007669"/>
    <property type="project" value="TreeGrafter"/>
</dbReference>
<organism evidence="2 3">
    <name type="scientific">candidate division KSB3 bacterium</name>
    <dbReference type="NCBI Taxonomy" id="2044937"/>
    <lineage>
        <taxon>Bacteria</taxon>
        <taxon>candidate division KSB3</taxon>
    </lineage>
</organism>
<keyword evidence="1" id="KW-0255">Endonuclease</keyword>
<dbReference type="Gene3D" id="2.30.30.110">
    <property type="match status" value="1"/>
</dbReference>
<dbReference type="SUPFAM" id="SSF50118">
    <property type="entry name" value="Cell growth inhibitor/plasmid maintenance toxic component"/>
    <property type="match status" value="1"/>
</dbReference>
<comment type="caution">
    <text evidence="2">The sequence shown here is derived from an EMBL/GenBank/DDBJ whole genome shotgun (WGS) entry which is preliminary data.</text>
</comment>
<dbReference type="Proteomes" id="UP000229740">
    <property type="component" value="Unassembled WGS sequence"/>
</dbReference>
<dbReference type="GO" id="GO:0006402">
    <property type="term" value="P:mRNA catabolic process"/>
    <property type="evidence" value="ECO:0007669"/>
    <property type="project" value="TreeGrafter"/>
</dbReference>
<sequence length="109" mass="12465">MDIRQGDVFWIYLDEPFGSEPGYRRPYVVIQNNLFNGTSLDTIIVCALTSNLKNACHPENVLLRKGEANLPKQSLVNVSQVFTVDRRELTERIGSLFSAFVKFCMESEY</sequence>
<evidence type="ECO:0000313" key="3">
    <source>
        <dbReference type="Proteomes" id="UP000229740"/>
    </source>
</evidence>
<keyword evidence="1" id="KW-0540">Nuclease</keyword>